<organism evidence="1 2">
    <name type="scientific">Chryseobacterium tructae</name>
    <dbReference type="NCBI Taxonomy" id="1037380"/>
    <lineage>
        <taxon>Bacteria</taxon>
        <taxon>Pseudomonadati</taxon>
        <taxon>Bacteroidota</taxon>
        <taxon>Flavobacteriia</taxon>
        <taxon>Flavobacteriales</taxon>
        <taxon>Weeksellaceae</taxon>
        <taxon>Chryseobacterium group</taxon>
        <taxon>Chryseobacterium</taxon>
    </lineage>
</organism>
<protein>
    <submittedName>
        <fullName evidence="1">Uncharacterized protein</fullName>
    </submittedName>
</protein>
<gene>
    <name evidence="1" type="ORF">ACFONJ_02200</name>
</gene>
<name>A0ABV7XP61_9FLAO</name>
<dbReference type="EMBL" id="JBHRYO010000001">
    <property type="protein sequence ID" value="MFC3754787.1"/>
    <property type="molecule type" value="Genomic_DNA"/>
</dbReference>
<proteinExistence type="predicted"/>
<dbReference type="Proteomes" id="UP001595735">
    <property type="component" value="Unassembled WGS sequence"/>
</dbReference>
<reference evidence="2" key="1">
    <citation type="journal article" date="2019" name="Int. J. Syst. Evol. Microbiol.">
        <title>The Global Catalogue of Microorganisms (GCM) 10K type strain sequencing project: providing services to taxonomists for standard genome sequencing and annotation.</title>
        <authorList>
            <consortium name="The Broad Institute Genomics Platform"/>
            <consortium name="The Broad Institute Genome Sequencing Center for Infectious Disease"/>
            <person name="Wu L."/>
            <person name="Ma J."/>
        </authorList>
    </citation>
    <scope>NUCLEOTIDE SEQUENCE [LARGE SCALE GENOMIC DNA]</scope>
    <source>
        <strain evidence="2">CECT 7798</strain>
    </source>
</reference>
<accession>A0ABV7XP61</accession>
<evidence type="ECO:0000313" key="1">
    <source>
        <dbReference type="EMBL" id="MFC3754787.1"/>
    </source>
</evidence>
<sequence length="165" mass="18881">MFSCKDEQKNNEHIAASIIDQNFTVLMDHISYFDMSKIPGSKVNNDSIVVHLYAGIGTMYLKDAISLFKEKFKLNQEKFEPLYFGITHIPLNSVDNYPIKLIQEIPKPYNTVNVELLNCLMDQSGKFATITVVKSRGIGSKIEIYFFKQRNGKWIFDGKELFGLG</sequence>
<comment type="caution">
    <text evidence="1">The sequence shown here is derived from an EMBL/GenBank/DDBJ whole genome shotgun (WGS) entry which is preliminary data.</text>
</comment>
<keyword evidence="2" id="KW-1185">Reference proteome</keyword>
<evidence type="ECO:0000313" key="2">
    <source>
        <dbReference type="Proteomes" id="UP001595735"/>
    </source>
</evidence>
<dbReference type="RefSeq" id="WP_378169621.1">
    <property type="nucleotide sequence ID" value="NZ_JBHRYO010000001.1"/>
</dbReference>